<dbReference type="PANTHER" id="PTHR34573">
    <property type="entry name" value="VKC DOMAIN-CONTAINING PROTEIN"/>
    <property type="match status" value="1"/>
</dbReference>
<organism evidence="12 13">
    <name type="scientific">Prochlorothrix hollandica PCC 9006 = CALU 1027</name>
    <dbReference type="NCBI Taxonomy" id="317619"/>
    <lineage>
        <taxon>Bacteria</taxon>
        <taxon>Bacillati</taxon>
        <taxon>Cyanobacteriota</taxon>
        <taxon>Cyanophyceae</taxon>
        <taxon>Prochlorotrichales</taxon>
        <taxon>Prochlorotrichaceae</taxon>
        <taxon>Prochlorothrix</taxon>
    </lineage>
</organism>
<sequence length="313" mass="34001">MIRKRQIPWIHRWSRLIFIILGTIGAIGTAYLTYEKLVQGEVACPTSGCQEVLASPYATVFGLPLTVFGFAAYVAMVVFAAAPLLVNGETQKDLRLRLEQWTGLFLFLGGTAMVVFSTYLMFVLFTVIKAACIYCLVSAAFSLIFFIVGIIGREWEDVGQLFFTGTLVAIAMGVGALGLYAQVNAPVTEDPGAGPPITTASTSGSIELANHLKQVDAKMYGAYWCPHCHEQKELFGKEAVKLVPYVECDPQGVDPQPEQCREAGITGYPTWDIGGELYSGRQTLDQLADASGYQGVRDFDRSPLPVAPPLGQP</sequence>
<feature type="transmembrane region" description="Helical" evidence="10">
    <location>
        <begin position="12"/>
        <end position="32"/>
    </location>
</feature>
<reference evidence="12" key="1">
    <citation type="submission" date="2012-04" db="EMBL/GenBank/DDBJ databases">
        <authorList>
            <person name="Borisov I.G."/>
            <person name="Ivanikova N.V."/>
            <person name="Pinevich A.V."/>
        </authorList>
    </citation>
    <scope>NUCLEOTIDE SEQUENCE</scope>
    <source>
        <strain evidence="12">CALU 1027</strain>
    </source>
</reference>
<evidence type="ECO:0000256" key="8">
    <source>
        <dbReference type="ARBA" id="ARBA00023157"/>
    </source>
</evidence>
<evidence type="ECO:0000256" key="10">
    <source>
        <dbReference type="SAM" id="Phobius"/>
    </source>
</evidence>
<dbReference type="Pfam" id="PF07884">
    <property type="entry name" value="VKOR"/>
    <property type="match status" value="1"/>
</dbReference>
<gene>
    <name evidence="12" type="ORF">PROH_06515</name>
</gene>
<dbReference type="GO" id="GO:0048038">
    <property type="term" value="F:quinone binding"/>
    <property type="evidence" value="ECO:0007669"/>
    <property type="project" value="UniProtKB-KW"/>
</dbReference>
<comment type="caution">
    <text evidence="12">The sequence shown here is derived from an EMBL/GenBank/DDBJ whole genome shotgun (WGS) entry which is preliminary data.</text>
</comment>
<keyword evidence="13" id="KW-1185">Reference proteome</keyword>
<feature type="transmembrane region" description="Helical" evidence="10">
    <location>
        <begin position="161"/>
        <end position="181"/>
    </location>
</feature>
<feature type="transmembrane region" description="Helical" evidence="10">
    <location>
        <begin position="61"/>
        <end position="86"/>
    </location>
</feature>
<keyword evidence="6" id="KW-0560">Oxidoreductase</keyword>
<dbReference type="InterPro" id="IPR012932">
    <property type="entry name" value="VKOR"/>
</dbReference>
<evidence type="ECO:0000256" key="7">
    <source>
        <dbReference type="ARBA" id="ARBA00023136"/>
    </source>
</evidence>
<evidence type="ECO:0000256" key="6">
    <source>
        <dbReference type="ARBA" id="ARBA00023002"/>
    </source>
</evidence>
<dbReference type="PANTHER" id="PTHR34573:SF1">
    <property type="entry name" value="VITAMIN K EPOXIDE REDUCTASE DOMAIN-CONTAINING PROTEIN"/>
    <property type="match status" value="1"/>
</dbReference>
<evidence type="ECO:0000313" key="13">
    <source>
        <dbReference type="Proteomes" id="UP000034681"/>
    </source>
</evidence>
<dbReference type="GO" id="GO:0016020">
    <property type="term" value="C:membrane"/>
    <property type="evidence" value="ECO:0007669"/>
    <property type="project" value="UniProtKB-SubCell"/>
</dbReference>
<keyword evidence="7 10" id="KW-0472">Membrane</keyword>
<dbReference type="eggNOG" id="COG4243">
    <property type="taxonomic scope" value="Bacteria"/>
</dbReference>
<feature type="transmembrane region" description="Helical" evidence="10">
    <location>
        <begin position="98"/>
        <end position="122"/>
    </location>
</feature>
<dbReference type="SMART" id="SM00756">
    <property type="entry name" value="VKc"/>
    <property type="match status" value="1"/>
</dbReference>
<dbReference type="Gene3D" id="1.20.1440.130">
    <property type="entry name" value="VKOR domain"/>
    <property type="match status" value="1"/>
</dbReference>
<dbReference type="InterPro" id="IPR036249">
    <property type="entry name" value="Thioredoxin-like_sf"/>
</dbReference>
<dbReference type="SUPFAM" id="SSF52833">
    <property type="entry name" value="Thioredoxin-like"/>
    <property type="match status" value="1"/>
</dbReference>
<dbReference type="OrthoDB" id="185994at2"/>
<dbReference type="EMBL" id="AJTX02000004">
    <property type="protein sequence ID" value="KKI99575.1"/>
    <property type="molecule type" value="Genomic_DNA"/>
</dbReference>
<evidence type="ECO:0000256" key="4">
    <source>
        <dbReference type="ARBA" id="ARBA00022719"/>
    </source>
</evidence>
<dbReference type="InterPro" id="IPR044698">
    <property type="entry name" value="VKOR/LTO1"/>
</dbReference>
<evidence type="ECO:0000313" key="12">
    <source>
        <dbReference type="EMBL" id="KKI99575.1"/>
    </source>
</evidence>
<feature type="domain" description="Vitamin K epoxide reductase" evidence="11">
    <location>
        <begin position="11"/>
        <end position="153"/>
    </location>
</feature>
<evidence type="ECO:0000256" key="2">
    <source>
        <dbReference type="ARBA" id="ARBA00006214"/>
    </source>
</evidence>
<dbReference type="InterPro" id="IPR038354">
    <property type="entry name" value="VKOR_sf"/>
</dbReference>
<keyword evidence="3 10" id="KW-0812">Transmembrane</keyword>
<feature type="transmembrane region" description="Helical" evidence="10">
    <location>
        <begin position="128"/>
        <end position="149"/>
    </location>
</feature>
<dbReference type="GO" id="GO:0016491">
    <property type="term" value="F:oxidoreductase activity"/>
    <property type="evidence" value="ECO:0007669"/>
    <property type="project" value="UniProtKB-KW"/>
</dbReference>
<dbReference type="Gene3D" id="3.40.30.10">
    <property type="entry name" value="Glutaredoxin"/>
    <property type="match status" value="1"/>
</dbReference>
<evidence type="ECO:0000256" key="9">
    <source>
        <dbReference type="ARBA" id="ARBA00023284"/>
    </source>
</evidence>
<keyword evidence="8" id="KW-1015">Disulfide bond</keyword>
<dbReference type="AlphaFoldDB" id="A0A0M2PSR5"/>
<protein>
    <submittedName>
        <fullName evidence="12">Membrane protein</fullName>
    </submittedName>
</protein>
<dbReference type="Proteomes" id="UP000034681">
    <property type="component" value="Unassembled WGS sequence"/>
</dbReference>
<dbReference type="RefSeq" id="WP_017710768.1">
    <property type="nucleotide sequence ID" value="NZ_KB235933.1"/>
</dbReference>
<evidence type="ECO:0000256" key="1">
    <source>
        <dbReference type="ARBA" id="ARBA00004141"/>
    </source>
</evidence>
<comment type="similarity">
    <text evidence="2">Belongs to the VKOR family.</text>
</comment>
<accession>A0A0M2PSR5</accession>
<keyword evidence="9" id="KW-0676">Redox-active center</keyword>
<comment type="subcellular location">
    <subcellularLocation>
        <location evidence="1">Membrane</location>
        <topology evidence="1">Multi-pass membrane protein</topology>
    </subcellularLocation>
</comment>
<evidence type="ECO:0000256" key="3">
    <source>
        <dbReference type="ARBA" id="ARBA00022692"/>
    </source>
</evidence>
<dbReference type="CDD" id="cd12916">
    <property type="entry name" value="VKOR_1"/>
    <property type="match status" value="1"/>
</dbReference>
<name>A0A0M2PSR5_PROHO</name>
<evidence type="ECO:0000256" key="5">
    <source>
        <dbReference type="ARBA" id="ARBA00022989"/>
    </source>
</evidence>
<dbReference type="STRING" id="317619.GCA_000332315_00047"/>
<proteinExistence type="inferred from homology"/>
<keyword evidence="4" id="KW-0874">Quinone</keyword>
<keyword evidence="5 10" id="KW-1133">Transmembrane helix</keyword>
<evidence type="ECO:0000259" key="11">
    <source>
        <dbReference type="SMART" id="SM00756"/>
    </source>
</evidence>